<proteinExistence type="predicted"/>
<evidence type="ECO:0000313" key="1">
    <source>
        <dbReference type="EMBL" id="KAF2555428.1"/>
    </source>
</evidence>
<dbReference type="EMBL" id="QGKW02001940">
    <property type="protein sequence ID" value="KAF2555428.1"/>
    <property type="molecule type" value="Genomic_DNA"/>
</dbReference>
<comment type="caution">
    <text evidence="1">The sequence shown here is derived from an EMBL/GenBank/DDBJ whole genome shotgun (WGS) entry which is preliminary data.</text>
</comment>
<name>A0A8S9GWZ9_BRACR</name>
<protein>
    <submittedName>
        <fullName evidence="1">Uncharacterized protein</fullName>
    </submittedName>
</protein>
<gene>
    <name evidence="1" type="ORF">F2Q68_00015649</name>
</gene>
<accession>A0A8S9GWZ9</accession>
<sequence>MKEVMSHINAGIFRHCLLENSLSIQTNQKTETYSDTISGITATEEPHLNLINLLGDSRSSHGADEACRIPEKVKRTLKDFALLTVARTNSTRNVTKNVYLRN</sequence>
<evidence type="ECO:0000313" key="2">
    <source>
        <dbReference type="Proteomes" id="UP000712281"/>
    </source>
</evidence>
<organism evidence="1 2">
    <name type="scientific">Brassica cretica</name>
    <name type="common">Mustard</name>
    <dbReference type="NCBI Taxonomy" id="69181"/>
    <lineage>
        <taxon>Eukaryota</taxon>
        <taxon>Viridiplantae</taxon>
        <taxon>Streptophyta</taxon>
        <taxon>Embryophyta</taxon>
        <taxon>Tracheophyta</taxon>
        <taxon>Spermatophyta</taxon>
        <taxon>Magnoliopsida</taxon>
        <taxon>eudicotyledons</taxon>
        <taxon>Gunneridae</taxon>
        <taxon>Pentapetalae</taxon>
        <taxon>rosids</taxon>
        <taxon>malvids</taxon>
        <taxon>Brassicales</taxon>
        <taxon>Brassicaceae</taxon>
        <taxon>Brassiceae</taxon>
        <taxon>Brassica</taxon>
    </lineage>
</organism>
<dbReference type="Proteomes" id="UP000712281">
    <property type="component" value="Unassembled WGS sequence"/>
</dbReference>
<reference evidence="1" key="1">
    <citation type="submission" date="2019-12" db="EMBL/GenBank/DDBJ databases">
        <title>Genome sequencing and annotation of Brassica cretica.</title>
        <authorList>
            <person name="Studholme D.J."/>
            <person name="Sarris P.F."/>
        </authorList>
    </citation>
    <scope>NUCLEOTIDE SEQUENCE</scope>
    <source>
        <strain evidence="1">PFS-001/15</strain>
        <tissue evidence="1">Leaf</tissue>
    </source>
</reference>